<dbReference type="Proteomes" id="UP000073816">
    <property type="component" value="Chromosome"/>
</dbReference>
<dbReference type="EMBL" id="CP012836">
    <property type="protein sequence ID" value="AMQ57031.1"/>
    <property type="molecule type" value="Genomic_DNA"/>
</dbReference>
<reference evidence="1 2" key="2">
    <citation type="journal article" date="2016" name="Genome Announc.">
        <title>Complete Genome Sequence of Algoriphagus sp. Strain M8-2, Isolated from a Brackish Lake.</title>
        <authorList>
            <person name="Muraguchi Y."/>
            <person name="Kushimoto K."/>
            <person name="Ohtsubo Y."/>
            <person name="Suzuki T."/>
            <person name="Dohra H."/>
            <person name="Kimbara K."/>
            <person name="Shintani M."/>
        </authorList>
    </citation>
    <scope>NUCLEOTIDE SEQUENCE [LARGE SCALE GENOMIC DNA]</scope>
    <source>
        <strain evidence="1 2">M8-2</strain>
    </source>
</reference>
<gene>
    <name evidence="1" type="ORF">AO498_11347</name>
</gene>
<reference evidence="2" key="1">
    <citation type="submission" date="2015-09" db="EMBL/GenBank/DDBJ databases">
        <title>Complete sequence of Algoriphagus sp. M8-2.</title>
        <authorList>
            <person name="Shintani M."/>
        </authorList>
    </citation>
    <scope>NUCLEOTIDE SEQUENCE [LARGE SCALE GENOMIC DNA]</scope>
    <source>
        <strain evidence="2">M8-2</strain>
    </source>
</reference>
<evidence type="ECO:0000313" key="2">
    <source>
        <dbReference type="Proteomes" id="UP000073816"/>
    </source>
</evidence>
<dbReference type="AlphaFoldDB" id="A0A142EPH6"/>
<dbReference type="PATRIC" id="fig|1727163.4.peg.2373"/>
<dbReference type="KEGG" id="alm:AO498_11347"/>
<accession>A0A142EPH6</accession>
<proteinExistence type="predicted"/>
<evidence type="ECO:0000313" key="1">
    <source>
        <dbReference type="EMBL" id="AMQ57031.1"/>
    </source>
</evidence>
<sequence>MDFQTLIHLVSGKMRIIRKAKMTLERPLIWNRVIGLSLSILDLGKLITELLVEWIP</sequence>
<protein>
    <submittedName>
        <fullName evidence="1">Uncharacterized protein</fullName>
    </submittedName>
</protein>
<name>A0A142EPH6_9BACT</name>
<organism evidence="1 2">
    <name type="scientific">Algoriphagus sanaruensis</name>
    <dbReference type="NCBI Taxonomy" id="1727163"/>
    <lineage>
        <taxon>Bacteria</taxon>
        <taxon>Pseudomonadati</taxon>
        <taxon>Bacteroidota</taxon>
        <taxon>Cytophagia</taxon>
        <taxon>Cytophagales</taxon>
        <taxon>Cyclobacteriaceae</taxon>
        <taxon>Algoriphagus</taxon>
    </lineage>
</organism>
<keyword evidence="2" id="KW-1185">Reference proteome</keyword>